<feature type="non-terminal residue" evidence="1">
    <location>
        <position position="1"/>
    </location>
</feature>
<feature type="non-terminal residue" evidence="1">
    <location>
        <position position="64"/>
    </location>
</feature>
<reference evidence="1 2" key="1">
    <citation type="submission" date="2023-05" db="EMBL/GenBank/DDBJ databases">
        <title>B98-5 Cell Line De Novo Hybrid Assembly: An Optical Mapping Approach.</title>
        <authorList>
            <person name="Kananen K."/>
            <person name="Auerbach J.A."/>
            <person name="Kautto E."/>
            <person name="Blachly J.S."/>
        </authorList>
    </citation>
    <scope>NUCLEOTIDE SEQUENCE [LARGE SCALE GENOMIC DNA]</scope>
    <source>
        <strain evidence="1">B95-8</strain>
        <tissue evidence="1">Cell line</tissue>
    </source>
</reference>
<dbReference type="Proteomes" id="UP001266305">
    <property type="component" value="Unassembled WGS sequence"/>
</dbReference>
<comment type="caution">
    <text evidence="1">The sequence shown here is derived from an EMBL/GenBank/DDBJ whole genome shotgun (WGS) entry which is preliminary data.</text>
</comment>
<evidence type="ECO:0000313" key="1">
    <source>
        <dbReference type="EMBL" id="KAK2089344.1"/>
    </source>
</evidence>
<sequence>SSCDHRAKYAAGAAQPQEELPQLQAKLLIGSDDDSQCQIHCRDRMQNYEGCETQLKNLRRELAH</sequence>
<protein>
    <submittedName>
        <fullName evidence="1">Uncharacterized protein</fullName>
    </submittedName>
</protein>
<accession>A0ABQ9TX27</accession>
<dbReference type="EMBL" id="JASSZA010000018">
    <property type="protein sequence ID" value="KAK2089344.1"/>
    <property type="molecule type" value="Genomic_DNA"/>
</dbReference>
<gene>
    <name evidence="1" type="ORF">P7K49_032010</name>
</gene>
<organism evidence="1 2">
    <name type="scientific">Saguinus oedipus</name>
    <name type="common">Cotton-top tamarin</name>
    <name type="synonym">Oedipomidas oedipus</name>
    <dbReference type="NCBI Taxonomy" id="9490"/>
    <lineage>
        <taxon>Eukaryota</taxon>
        <taxon>Metazoa</taxon>
        <taxon>Chordata</taxon>
        <taxon>Craniata</taxon>
        <taxon>Vertebrata</taxon>
        <taxon>Euteleostomi</taxon>
        <taxon>Mammalia</taxon>
        <taxon>Eutheria</taxon>
        <taxon>Euarchontoglires</taxon>
        <taxon>Primates</taxon>
        <taxon>Haplorrhini</taxon>
        <taxon>Platyrrhini</taxon>
        <taxon>Cebidae</taxon>
        <taxon>Callitrichinae</taxon>
        <taxon>Saguinus</taxon>
    </lineage>
</organism>
<evidence type="ECO:0000313" key="2">
    <source>
        <dbReference type="Proteomes" id="UP001266305"/>
    </source>
</evidence>
<proteinExistence type="predicted"/>
<keyword evidence="2" id="KW-1185">Reference proteome</keyword>
<name>A0ABQ9TX27_SAGOE</name>